<dbReference type="Gene3D" id="3.30.40.10">
    <property type="entry name" value="Zinc/RING finger domain, C3HC4 (zinc finger)"/>
    <property type="match status" value="1"/>
</dbReference>
<dbReference type="EMBL" id="OV651820">
    <property type="protein sequence ID" value="CAH1114667.1"/>
    <property type="molecule type" value="Genomic_DNA"/>
</dbReference>
<organism evidence="1 2">
    <name type="scientific">Psylliodes chrysocephalus</name>
    <dbReference type="NCBI Taxonomy" id="3402493"/>
    <lineage>
        <taxon>Eukaryota</taxon>
        <taxon>Metazoa</taxon>
        <taxon>Ecdysozoa</taxon>
        <taxon>Arthropoda</taxon>
        <taxon>Hexapoda</taxon>
        <taxon>Insecta</taxon>
        <taxon>Pterygota</taxon>
        <taxon>Neoptera</taxon>
        <taxon>Endopterygota</taxon>
        <taxon>Coleoptera</taxon>
        <taxon>Polyphaga</taxon>
        <taxon>Cucujiformia</taxon>
        <taxon>Chrysomeloidea</taxon>
        <taxon>Chrysomelidae</taxon>
        <taxon>Galerucinae</taxon>
        <taxon>Alticini</taxon>
        <taxon>Psylliodes</taxon>
    </lineage>
</organism>
<dbReference type="InterPro" id="IPR011011">
    <property type="entry name" value="Znf_FYVE_PHD"/>
</dbReference>
<proteinExistence type="predicted"/>
<evidence type="ECO:0000313" key="2">
    <source>
        <dbReference type="Proteomes" id="UP001153636"/>
    </source>
</evidence>
<dbReference type="InterPro" id="IPR036875">
    <property type="entry name" value="Znf_CCHC_sf"/>
</dbReference>
<dbReference type="AlphaFoldDB" id="A0A9P0GKQ3"/>
<dbReference type="SUPFAM" id="SSF57756">
    <property type="entry name" value="Retrovirus zinc finger-like domains"/>
    <property type="match status" value="1"/>
</dbReference>
<dbReference type="SUPFAM" id="SSF57903">
    <property type="entry name" value="FYVE/PHD zinc finger"/>
    <property type="match status" value="1"/>
</dbReference>
<accession>A0A9P0GKQ3</accession>
<protein>
    <submittedName>
        <fullName evidence="1">Uncharacterized protein</fullName>
    </submittedName>
</protein>
<dbReference type="OrthoDB" id="6774308at2759"/>
<dbReference type="GO" id="GO:0008270">
    <property type="term" value="F:zinc ion binding"/>
    <property type="evidence" value="ECO:0007669"/>
    <property type="project" value="InterPro"/>
</dbReference>
<sequence length="363" mass="40541">MVNRASCSNPVSRNRPAISCDGCKKEFHSVCITKNTDIVNLLNTIPGLFWKCSDCVSNYILLNPAGIQNLVDNKLTGALDTLHEEIKSIKSEVAKITEAEPPENQLRYSDVLKDKSQPVIIIQPKDDSQSHSHTKADILRNINPCQESIQLAKVKTVRDGGILIACKSKSDNEKVKSIVQQKMAEGYSVKEVGGVLKKIRIVGMTANLTSTELYEYIISCNSNVFSEESVCRIVKVFPTKKNNNIYQAIIQVDKTVYERALNSGNLFVAYDSCVVYDALEVYRCFKCNEFNHSAQRCTKNISCPVCGEAHDLKDCKSSTKKCSNCVKLKNTALDINHAVWERQKCSAYIENLNKLKSNLSKIN</sequence>
<reference evidence="1" key="1">
    <citation type="submission" date="2022-01" db="EMBL/GenBank/DDBJ databases">
        <authorList>
            <person name="King R."/>
        </authorList>
    </citation>
    <scope>NUCLEOTIDE SEQUENCE</scope>
</reference>
<gene>
    <name evidence="1" type="ORF">PSYICH_LOCUS14163</name>
</gene>
<dbReference type="GO" id="GO:0003676">
    <property type="term" value="F:nucleic acid binding"/>
    <property type="evidence" value="ECO:0007669"/>
    <property type="project" value="InterPro"/>
</dbReference>
<evidence type="ECO:0000313" key="1">
    <source>
        <dbReference type="EMBL" id="CAH1114667.1"/>
    </source>
</evidence>
<dbReference type="Proteomes" id="UP001153636">
    <property type="component" value="Chromosome 8"/>
</dbReference>
<keyword evidence="2" id="KW-1185">Reference proteome</keyword>
<name>A0A9P0GKQ3_9CUCU</name>
<dbReference type="InterPro" id="IPR013083">
    <property type="entry name" value="Znf_RING/FYVE/PHD"/>
</dbReference>